<dbReference type="CDD" id="cd00438">
    <property type="entry name" value="cupin_RmlC"/>
    <property type="match status" value="1"/>
</dbReference>
<dbReference type="Gene3D" id="2.60.120.10">
    <property type="entry name" value="Jelly Rolls"/>
    <property type="match status" value="1"/>
</dbReference>
<dbReference type="GO" id="GO:0008830">
    <property type="term" value="F:dTDP-4-dehydrorhamnose 3,5-epimerase activity"/>
    <property type="evidence" value="ECO:0007669"/>
    <property type="project" value="InterPro"/>
</dbReference>
<dbReference type="GO" id="GO:0000271">
    <property type="term" value="P:polysaccharide biosynthetic process"/>
    <property type="evidence" value="ECO:0007669"/>
    <property type="project" value="TreeGrafter"/>
</dbReference>
<dbReference type="InterPro" id="IPR000888">
    <property type="entry name" value="RmlC-like"/>
</dbReference>
<dbReference type="NCBIfam" id="TIGR01221">
    <property type="entry name" value="rmlC"/>
    <property type="match status" value="1"/>
</dbReference>
<dbReference type="GO" id="GO:0005829">
    <property type="term" value="C:cytosol"/>
    <property type="evidence" value="ECO:0007669"/>
    <property type="project" value="TreeGrafter"/>
</dbReference>
<dbReference type="PANTHER" id="PTHR21047">
    <property type="entry name" value="DTDP-6-DEOXY-D-GLUCOSE-3,5 EPIMERASE"/>
    <property type="match status" value="1"/>
</dbReference>
<keyword evidence="2" id="KW-1185">Reference proteome</keyword>
<name>A0A0D6MDE9_9BILA</name>
<proteinExistence type="predicted"/>
<dbReference type="InterPro" id="IPR014710">
    <property type="entry name" value="RmlC-like_jellyroll"/>
</dbReference>
<evidence type="ECO:0000313" key="2">
    <source>
        <dbReference type="Proteomes" id="UP000054495"/>
    </source>
</evidence>
<dbReference type="InterPro" id="IPR011051">
    <property type="entry name" value="RmlC_Cupin_sf"/>
</dbReference>
<organism evidence="1 2">
    <name type="scientific">Ancylostoma ceylanicum</name>
    <dbReference type="NCBI Taxonomy" id="53326"/>
    <lineage>
        <taxon>Eukaryota</taxon>
        <taxon>Metazoa</taxon>
        <taxon>Ecdysozoa</taxon>
        <taxon>Nematoda</taxon>
        <taxon>Chromadorea</taxon>
        <taxon>Rhabditida</taxon>
        <taxon>Rhabditina</taxon>
        <taxon>Rhabditomorpha</taxon>
        <taxon>Strongyloidea</taxon>
        <taxon>Ancylostomatidae</taxon>
        <taxon>Ancylostomatinae</taxon>
        <taxon>Ancylostoma</taxon>
    </lineage>
</organism>
<dbReference type="SUPFAM" id="SSF51182">
    <property type="entry name" value="RmlC-like cupins"/>
    <property type="match status" value="1"/>
</dbReference>
<protein>
    <submittedName>
        <fullName evidence="1">dTDP-4-dehydrorhamnose 3,5-epimerase</fullName>
    </submittedName>
</protein>
<accession>A0A0D6MDE9</accession>
<dbReference type="Pfam" id="PF00908">
    <property type="entry name" value="dTDP_sugar_isom"/>
    <property type="match status" value="1"/>
</dbReference>
<reference evidence="1 2" key="1">
    <citation type="submission" date="2013-05" db="EMBL/GenBank/DDBJ databases">
        <title>Draft genome of the parasitic nematode Anyclostoma ceylanicum.</title>
        <authorList>
            <person name="Mitreva M."/>
        </authorList>
    </citation>
    <scope>NUCLEOTIDE SEQUENCE [LARGE SCALE GENOMIC DNA]</scope>
</reference>
<gene>
    <name evidence="1" type="ORF">ANCCEY_00439</name>
</gene>
<evidence type="ECO:0000313" key="1">
    <source>
        <dbReference type="EMBL" id="EPB80542.1"/>
    </source>
</evidence>
<dbReference type="AlphaFoldDB" id="A0A0D6MDE9"/>
<dbReference type="Proteomes" id="UP000054495">
    <property type="component" value="Unassembled WGS sequence"/>
</dbReference>
<dbReference type="EMBL" id="KE124779">
    <property type="protein sequence ID" value="EPB80542.1"/>
    <property type="molecule type" value="Genomic_DNA"/>
</dbReference>
<sequence length="207" mass="23393">MRYDLRQVEAARDNDLMSVPQVTKRVKVEIETVDKIPDLKVIKPKVFPDDRGYFVETYNETEWATELGFKEVFQQDNHSYSKYGVLRGLHAQPGMGKLVSVISGEIFDVAVDVRPGSTTYGQWHGVILNGANKHAFWLPDGFAHGFQCLSPEGAHVTYKCTGVYNPSTEYGIDPFDKDINVNWPIVDGVIVSERDRSHKSFAEHRSS</sequence>
<dbReference type="PANTHER" id="PTHR21047:SF2">
    <property type="entry name" value="THYMIDINE DIPHOSPHO-4-KETO-RHAMNOSE 3,5-EPIMERASE"/>
    <property type="match status" value="1"/>
</dbReference>